<dbReference type="Pfam" id="PF02153">
    <property type="entry name" value="PDH_N"/>
    <property type="match status" value="1"/>
</dbReference>
<dbReference type="Gene3D" id="1.10.3660.10">
    <property type="entry name" value="6-phosphogluconate dehydrogenase C-terminal like domain"/>
    <property type="match status" value="1"/>
</dbReference>
<dbReference type="InterPro" id="IPR008927">
    <property type="entry name" value="6-PGluconate_DH-like_C_sf"/>
</dbReference>
<dbReference type="EMBL" id="CP005986">
    <property type="protein sequence ID" value="AIA55027.1"/>
    <property type="molecule type" value="Genomic_DNA"/>
</dbReference>
<dbReference type="InterPro" id="IPR003099">
    <property type="entry name" value="Prephen_DH"/>
</dbReference>
<dbReference type="EC" id="1.3.1.12" evidence="3"/>
<sequence>MGGSLALALRHRGYAHRLFGAGGSPEDLRLAAAAEYPRGDGTAPIFDLCREDPAELPWAEVDLVVVATPPATLAEIFGQLREWISETCVVTDLASVKGDLVASGTALLGGRYLSAHPLVGGERHGFAAATAELYVDALILLTPGGEEVDPRALALQQLWEALGCRVRMLSPGEHDDALAATSHLPHLLAYAFMASLDDSDALRDLGGSGLRDFSRIAESDPALWTDILLRNREAVRRRLQTLRHTLDHLDGLLAQGSAAVLGDILATARARRQQFRFPPRT</sequence>
<dbReference type="Proteomes" id="UP000005522">
    <property type="component" value="Chromosome"/>
</dbReference>
<dbReference type="InterPro" id="IPR050812">
    <property type="entry name" value="Preph/Arog_dehydrog"/>
</dbReference>
<dbReference type="AlphaFoldDB" id="A0A059ZYN7"/>
<evidence type="ECO:0000256" key="1">
    <source>
        <dbReference type="ARBA" id="ARBA00023002"/>
    </source>
</evidence>
<dbReference type="InterPro" id="IPR046826">
    <property type="entry name" value="PDH_N"/>
</dbReference>
<dbReference type="InterPro" id="IPR036291">
    <property type="entry name" value="NAD(P)-bd_dom_sf"/>
</dbReference>
<dbReference type="PROSITE" id="PS51176">
    <property type="entry name" value="PDH_ADH"/>
    <property type="match status" value="1"/>
</dbReference>
<dbReference type="GO" id="GO:0008977">
    <property type="term" value="F:prephenate dehydrogenase (NAD+) activity"/>
    <property type="evidence" value="ECO:0007669"/>
    <property type="project" value="UniProtKB-EC"/>
</dbReference>
<dbReference type="HOGENOM" id="CLU_055968_0_1_6"/>
<dbReference type="GO" id="GO:0047794">
    <property type="term" value="F:cyclohexadienyl dehydrogenase activity"/>
    <property type="evidence" value="ECO:0007669"/>
    <property type="project" value="UniProtKB-EC"/>
</dbReference>
<dbReference type="Pfam" id="PF20463">
    <property type="entry name" value="PDH_C"/>
    <property type="match status" value="1"/>
</dbReference>
<dbReference type="GO" id="GO:0070403">
    <property type="term" value="F:NAD+ binding"/>
    <property type="evidence" value="ECO:0007669"/>
    <property type="project" value="InterPro"/>
</dbReference>
<gene>
    <name evidence="3" type="ORF">Acaty_c1157</name>
</gene>
<dbReference type="KEGG" id="acz:Acaty_c1157"/>
<protein>
    <submittedName>
        <fullName evidence="3">Cyclohexadienyl dehydrogenase</fullName>
        <ecNumber evidence="3">1.3.1.12</ecNumber>
        <ecNumber evidence="3">1.3.1.43</ecNumber>
    </submittedName>
</protein>
<evidence type="ECO:0000259" key="2">
    <source>
        <dbReference type="PROSITE" id="PS51176"/>
    </source>
</evidence>
<dbReference type="SUPFAM" id="SSF48179">
    <property type="entry name" value="6-phosphogluconate dehydrogenase C-terminal domain-like"/>
    <property type="match status" value="1"/>
</dbReference>
<dbReference type="SUPFAM" id="SSF51735">
    <property type="entry name" value="NAD(P)-binding Rossmann-fold domains"/>
    <property type="match status" value="1"/>
</dbReference>
<dbReference type="PANTHER" id="PTHR21363:SF0">
    <property type="entry name" value="PREPHENATE DEHYDROGENASE [NADP(+)]"/>
    <property type="match status" value="1"/>
</dbReference>
<dbReference type="eggNOG" id="COG0287">
    <property type="taxonomic scope" value="Bacteria"/>
</dbReference>
<dbReference type="GO" id="GO:0006571">
    <property type="term" value="P:tyrosine biosynthetic process"/>
    <property type="evidence" value="ECO:0007669"/>
    <property type="project" value="InterPro"/>
</dbReference>
<dbReference type="PANTHER" id="PTHR21363">
    <property type="entry name" value="PREPHENATE DEHYDROGENASE"/>
    <property type="match status" value="1"/>
</dbReference>
<keyword evidence="1 3" id="KW-0560">Oxidoreductase</keyword>
<dbReference type="Gene3D" id="3.40.50.720">
    <property type="entry name" value="NAD(P)-binding Rossmann-like Domain"/>
    <property type="match status" value="1"/>
</dbReference>
<dbReference type="InterPro" id="IPR046825">
    <property type="entry name" value="PDH_C"/>
</dbReference>
<evidence type="ECO:0000313" key="4">
    <source>
        <dbReference type="Proteomes" id="UP000005522"/>
    </source>
</evidence>
<name>A0A059ZYN7_ACICK</name>
<evidence type="ECO:0000313" key="3">
    <source>
        <dbReference type="EMBL" id="AIA55027.1"/>
    </source>
</evidence>
<proteinExistence type="predicted"/>
<feature type="domain" description="Prephenate/arogenate dehydrogenase" evidence="2">
    <location>
        <begin position="1"/>
        <end position="281"/>
    </location>
</feature>
<dbReference type="EC" id="1.3.1.43" evidence="3"/>
<dbReference type="GO" id="GO:0004665">
    <property type="term" value="F:prephenate dehydrogenase (NADP+) activity"/>
    <property type="evidence" value="ECO:0007669"/>
    <property type="project" value="InterPro"/>
</dbReference>
<organism evidence="3 4">
    <name type="scientific">Acidithiobacillus caldus (strain ATCC 51756 / DSM 8584 / KU)</name>
    <dbReference type="NCBI Taxonomy" id="637389"/>
    <lineage>
        <taxon>Bacteria</taxon>
        <taxon>Pseudomonadati</taxon>
        <taxon>Pseudomonadota</taxon>
        <taxon>Acidithiobacillia</taxon>
        <taxon>Acidithiobacillales</taxon>
        <taxon>Acidithiobacillaceae</taxon>
        <taxon>Acidithiobacillus</taxon>
    </lineage>
</organism>
<accession>A0A059ZYN7</accession>
<reference evidence="3 4" key="1">
    <citation type="journal article" date="2009" name="J. Bacteriol.">
        <title>Draft genome sequence of the extremely acidophilic bacterium Acidithiobacillus caldus ATCC 51756 reveals metabolic versatility in the genus Acidithiobacillus.</title>
        <authorList>
            <person name="Valdes J."/>
            <person name="Quatrini R."/>
            <person name="Hallberg K."/>
            <person name="Dopson M."/>
            <person name="Valenzuela P.D."/>
            <person name="Holmes D.S."/>
        </authorList>
    </citation>
    <scope>NUCLEOTIDE SEQUENCE [LARGE SCALE GENOMIC DNA]</scope>
    <source>
        <strain evidence="4">ATCC 51756 / DSM 8584 / KU</strain>
    </source>
</reference>